<feature type="compositionally biased region" description="Low complexity" evidence="1">
    <location>
        <begin position="38"/>
        <end position="48"/>
    </location>
</feature>
<gene>
    <name evidence="2" type="ORF">VKT23_000269</name>
    <name evidence="3" type="ORF">VKT23_000275</name>
</gene>
<dbReference type="EMBL" id="JBANRG010000001">
    <property type="protein sequence ID" value="KAK7472147.1"/>
    <property type="molecule type" value="Genomic_DNA"/>
</dbReference>
<feature type="region of interest" description="Disordered" evidence="1">
    <location>
        <begin position="26"/>
        <end position="63"/>
    </location>
</feature>
<keyword evidence="4" id="KW-1185">Reference proteome</keyword>
<evidence type="ECO:0000256" key="1">
    <source>
        <dbReference type="SAM" id="MobiDB-lite"/>
    </source>
</evidence>
<comment type="caution">
    <text evidence="3">The sequence shown here is derived from an EMBL/GenBank/DDBJ whole genome shotgun (WGS) entry which is preliminary data.</text>
</comment>
<proteinExistence type="predicted"/>
<evidence type="ECO:0000313" key="3">
    <source>
        <dbReference type="EMBL" id="KAK7472153.1"/>
    </source>
</evidence>
<organism evidence="3 4">
    <name type="scientific">Marasmiellus scandens</name>
    <dbReference type="NCBI Taxonomy" id="2682957"/>
    <lineage>
        <taxon>Eukaryota</taxon>
        <taxon>Fungi</taxon>
        <taxon>Dikarya</taxon>
        <taxon>Basidiomycota</taxon>
        <taxon>Agaricomycotina</taxon>
        <taxon>Agaricomycetes</taxon>
        <taxon>Agaricomycetidae</taxon>
        <taxon>Agaricales</taxon>
        <taxon>Marasmiineae</taxon>
        <taxon>Omphalotaceae</taxon>
        <taxon>Marasmiellus</taxon>
    </lineage>
</organism>
<accession>A0ABR1K3K9</accession>
<protein>
    <submittedName>
        <fullName evidence="3">Uncharacterized protein</fullName>
    </submittedName>
</protein>
<sequence>MRFSRPNNVPPATVPAPASDEVIEDVEMTDADEPSCAQQQQQQQQQQQPTVDHPEDVQMLEPEEAMRAQELYVPTQLQQQEFRNFVLAIFMLYFFHLRESDPVPAVVFAVLSTDPILATHAKSP</sequence>
<dbReference type="EMBL" id="JBANRG010000001">
    <property type="protein sequence ID" value="KAK7472153.1"/>
    <property type="molecule type" value="Genomic_DNA"/>
</dbReference>
<dbReference type="Proteomes" id="UP001498398">
    <property type="component" value="Unassembled WGS sequence"/>
</dbReference>
<evidence type="ECO:0000313" key="2">
    <source>
        <dbReference type="EMBL" id="KAK7472147.1"/>
    </source>
</evidence>
<feature type="region of interest" description="Disordered" evidence="1">
    <location>
        <begin position="1"/>
        <end position="20"/>
    </location>
</feature>
<evidence type="ECO:0000313" key="4">
    <source>
        <dbReference type="Proteomes" id="UP001498398"/>
    </source>
</evidence>
<reference evidence="3 4" key="1">
    <citation type="submission" date="2024-01" db="EMBL/GenBank/DDBJ databases">
        <title>A draft genome for the cacao thread blight pathogen Marasmiellus scandens.</title>
        <authorList>
            <person name="Baruah I.K."/>
            <person name="Leung J."/>
            <person name="Bukari Y."/>
            <person name="Amoako-Attah I."/>
            <person name="Meinhardt L.W."/>
            <person name="Bailey B.A."/>
            <person name="Cohen S.P."/>
        </authorList>
    </citation>
    <scope>NUCLEOTIDE SEQUENCE [LARGE SCALE GENOMIC DNA]</scope>
    <source>
        <strain evidence="3 4">GH-19</strain>
    </source>
</reference>
<name>A0ABR1K3K9_9AGAR</name>